<dbReference type="InterPro" id="IPR008475">
    <property type="entry name" value="PLipase_C_C"/>
</dbReference>
<dbReference type="CDD" id="cd16014">
    <property type="entry name" value="PLC"/>
    <property type="match status" value="1"/>
</dbReference>
<evidence type="ECO:0000256" key="1">
    <source>
        <dbReference type="ARBA" id="ARBA00009717"/>
    </source>
</evidence>
<dbReference type="EMBL" id="CP003093">
    <property type="protein sequence ID" value="AER57158.1"/>
    <property type="molecule type" value="Genomic_DNA"/>
</dbReference>
<comment type="similarity">
    <text evidence="1">Belongs to the bacterial phospholipase C family.</text>
</comment>
<dbReference type="InterPro" id="IPR007312">
    <property type="entry name" value="Phosphoesterase"/>
</dbReference>
<dbReference type="InterPro" id="IPR017767">
    <property type="entry name" value="PC-PLC"/>
</dbReference>
<dbReference type="OrthoDB" id="9770871at2"/>
<dbReference type="GO" id="GO:0034480">
    <property type="term" value="F:phosphatidylcholine phospholipase C activity"/>
    <property type="evidence" value="ECO:0007669"/>
    <property type="project" value="UniProtKB-EC"/>
</dbReference>
<dbReference type="Pfam" id="PF05506">
    <property type="entry name" value="PLipase_C_C"/>
    <property type="match status" value="2"/>
</dbReference>
<organism evidence="5 6">
    <name type="scientific">Pseudoxanthomonas spadix (strain BD-a59)</name>
    <dbReference type="NCBI Taxonomy" id="1045855"/>
    <lineage>
        <taxon>Bacteria</taxon>
        <taxon>Pseudomonadati</taxon>
        <taxon>Pseudomonadota</taxon>
        <taxon>Gammaproteobacteria</taxon>
        <taxon>Lysobacterales</taxon>
        <taxon>Lysobacteraceae</taxon>
        <taxon>Pseudoxanthomonas</taxon>
    </lineage>
</organism>
<protein>
    <recommendedName>
        <fullName evidence="2">phospholipase C</fullName>
        <ecNumber evidence="2">3.1.4.3</ecNumber>
    </recommendedName>
</protein>
<dbReference type="GO" id="GO:0016042">
    <property type="term" value="P:lipid catabolic process"/>
    <property type="evidence" value="ECO:0007669"/>
    <property type="project" value="InterPro"/>
</dbReference>
<evidence type="ECO:0000256" key="3">
    <source>
        <dbReference type="ARBA" id="ARBA00022801"/>
    </source>
</evidence>
<dbReference type="EC" id="3.1.4.3" evidence="2"/>
<dbReference type="RefSeq" id="WP_014161331.1">
    <property type="nucleotide sequence ID" value="NC_016147.2"/>
</dbReference>
<dbReference type="eggNOG" id="COG3511">
    <property type="taxonomic scope" value="Bacteria"/>
</dbReference>
<name>G7URG6_PSEUP</name>
<dbReference type="Pfam" id="PF04185">
    <property type="entry name" value="Phosphoesterase"/>
    <property type="match status" value="1"/>
</dbReference>
<evidence type="ECO:0000259" key="4">
    <source>
        <dbReference type="Pfam" id="PF05506"/>
    </source>
</evidence>
<keyword evidence="3" id="KW-0378">Hydrolase</keyword>
<evidence type="ECO:0000256" key="2">
    <source>
        <dbReference type="ARBA" id="ARBA00012018"/>
    </source>
</evidence>
<dbReference type="AlphaFoldDB" id="G7URG6"/>
<feature type="domain" description="Bacterial phospholipase C C-terminal" evidence="4">
    <location>
        <begin position="500"/>
        <end position="583"/>
    </location>
</feature>
<keyword evidence="6" id="KW-1185">Reference proteome</keyword>
<feature type="domain" description="Bacterial phospholipase C C-terminal" evidence="4">
    <location>
        <begin position="599"/>
        <end position="671"/>
    </location>
</feature>
<dbReference type="Gene3D" id="3.40.720.10">
    <property type="entry name" value="Alkaline Phosphatase, subunit A"/>
    <property type="match status" value="1"/>
</dbReference>
<dbReference type="HOGENOM" id="CLU_008770_1_0_6"/>
<dbReference type="PANTHER" id="PTHR31956">
    <property type="entry name" value="NON-SPECIFIC PHOSPHOLIPASE C4-RELATED"/>
    <property type="match status" value="1"/>
</dbReference>
<dbReference type="KEGG" id="psd:DSC_12570"/>
<dbReference type="Proteomes" id="UP000005870">
    <property type="component" value="Chromosome"/>
</dbReference>
<accession>G7URG6</accession>
<dbReference type="NCBIfam" id="TIGR03396">
    <property type="entry name" value="PC_PLC"/>
    <property type="match status" value="1"/>
</dbReference>
<sequence length="689" mass="75014">MPTLSRRDFLARVAALSAAGVMPASIARALALPATARSGTLRDVEHFVIVMQENRSFDHYFGTLRGVRGFDDPRPLKLRDGNPVWQQPAGDGSTRLPFALDSKTSNAPMMASLDHSWKGGHGQDPKRWQDYDVWVPYKSELAMGHFSRADIPYYHALADAFTICDGYYCSLHGPTNPNRMFFFSGTSGMSVGNFGAQSIDNADDGNWTADMARDKPGFVGMQWTTYAERLQQAGISWRVYQEFDNYGDNPLSSFARFRNMDTASELYKRARSIVAGSTADNARQSTAQHLVDAFAADVQAGSLPQVSWIVAPYAYSEHPEATPAHGESLIARLIDALTANPEVWGKSCVIINYDENDGFFDHMPAPLPALDASMGSSQVDVRGEDYHGVPVGLGVRVPLLVVSPWTRGGWVNSQVFDHTSVLRLLEQRFGVAEPNISPWRRAVTGDLSTVFDFRTPDDSALLALPSTADYLARMAASARLPAPVVPVHPQQPKQEPGQRPARALPYALQVHAQHAEDGLRLTFVNDGDAAVVFNVYAYGSDAGPWYYTVLPRSQLIDAPHGLPAGDYALAVHGPNGFLREFEGTTVAGEGAPEVSASAAGGQLLLQLRNPGVEAVIVQVRALDYGDPSPRVVTLGAGQSERMVLALEACDHWYDLQVELPGSPFRRRLAGHLETGRPSRSDPAIGRAQG</sequence>
<evidence type="ECO:0000313" key="6">
    <source>
        <dbReference type="Proteomes" id="UP000005870"/>
    </source>
</evidence>
<dbReference type="InterPro" id="IPR006311">
    <property type="entry name" value="TAT_signal"/>
</dbReference>
<dbReference type="STRING" id="1045855.DSC_12570"/>
<dbReference type="PANTHER" id="PTHR31956:SF1">
    <property type="entry name" value="NON-SPECIFIC PHOSPHOLIPASE C1"/>
    <property type="match status" value="1"/>
</dbReference>
<evidence type="ECO:0000313" key="5">
    <source>
        <dbReference type="EMBL" id="AER57158.1"/>
    </source>
</evidence>
<proteinExistence type="inferred from homology"/>
<dbReference type="PROSITE" id="PS51318">
    <property type="entry name" value="TAT"/>
    <property type="match status" value="1"/>
</dbReference>
<gene>
    <name evidence="5" type="ordered locus">DSC_12570</name>
</gene>
<reference evidence="5 6" key="1">
    <citation type="journal article" date="2012" name="J. Bacteriol.">
        <title>Complete Genome Sequence of the BTEX-Degrading Bacterium Pseudoxanthomonas spadix BD-a59.</title>
        <authorList>
            <person name="Lee S.H."/>
            <person name="Jin H.M."/>
            <person name="Lee H.J."/>
            <person name="Kim J.M."/>
            <person name="Jeon C.O."/>
        </authorList>
    </citation>
    <scope>NUCLEOTIDE SEQUENCE [LARGE SCALE GENOMIC DNA]</scope>
    <source>
        <strain evidence="5 6">BD-a59</strain>
    </source>
</reference>
<dbReference type="InterPro" id="IPR017850">
    <property type="entry name" value="Alkaline_phosphatase_core_sf"/>
</dbReference>